<proteinExistence type="inferred from homology"/>
<gene>
    <name evidence="3" type="ORF">GSCOC_T00028487001</name>
</gene>
<dbReference type="FunCoup" id="A0A068UL53">
    <property type="interactions" value="54"/>
</dbReference>
<protein>
    <submittedName>
        <fullName evidence="3">Uncharacterized protein</fullName>
    </submittedName>
</protein>
<dbReference type="InParanoid" id="A0A068UL53"/>
<dbReference type="PANTHER" id="PTHR11926">
    <property type="entry name" value="GLUCOSYL/GLUCURONOSYL TRANSFERASES"/>
    <property type="match status" value="1"/>
</dbReference>
<name>A0A068UL53_COFCA</name>
<comment type="similarity">
    <text evidence="1">Belongs to the UDP-glycosyltransferase family.</text>
</comment>
<evidence type="ECO:0000313" key="3">
    <source>
        <dbReference type="EMBL" id="CDP09245.1"/>
    </source>
</evidence>
<accession>A0A068UL53</accession>
<evidence type="ECO:0000256" key="2">
    <source>
        <dbReference type="ARBA" id="ARBA00022679"/>
    </source>
</evidence>
<dbReference type="InterPro" id="IPR002213">
    <property type="entry name" value="UDP_glucos_trans"/>
</dbReference>
<organism evidence="3 4">
    <name type="scientific">Coffea canephora</name>
    <name type="common">Robusta coffee</name>
    <dbReference type="NCBI Taxonomy" id="49390"/>
    <lineage>
        <taxon>Eukaryota</taxon>
        <taxon>Viridiplantae</taxon>
        <taxon>Streptophyta</taxon>
        <taxon>Embryophyta</taxon>
        <taxon>Tracheophyta</taxon>
        <taxon>Spermatophyta</taxon>
        <taxon>Magnoliopsida</taxon>
        <taxon>eudicotyledons</taxon>
        <taxon>Gunneridae</taxon>
        <taxon>Pentapetalae</taxon>
        <taxon>asterids</taxon>
        <taxon>lamiids</taxon>
        <taxon>Gentianales</taxon>
        <taxon>Rubiaceae</taxon>
        <taxon>Ixoroideae</taxon>
        <taxon>Gardenieae complex</taxon>
        <taxon>Bertiereae - Coffeeae clade</taxon>
        <taxon>Coffeeae</taxon>
        <taxon>Coffea</taxon>
    </lineage>
</organism>
<dbReference type="Proteomes" id="UP000295252">
    <property type="component" value="Chromosome I"/>
</dbReference>
<dbReference type="PANTHER" id="PTHR11926:SF774">
    <property type="entry name" value="UDP-GLYCOSYLTRANSFERASE 85A1-RELATED"/>
    <property type="match status" value="1"/>
</dbReference>
<dbReference type="Gramene" id="CDP09245">
    <property type="protein sequence ID" value="CDP09245"/>
    <property type="gene ID" value="GSCOC_T00028487001"/>
</dbReference>
<keyword evidence="2" id="KW-0808">Transferase</keyword>
<keyword evidence="4" id="KW-1185">Reference proteome</keyword>
<evidence type="ECO:0000313" key="4">
    <source>
        <dbReference type="Proteomes" id="UP000295252"/>
    </source>
</evidence>
<dbReference type="OrthoDB" id="5835829at2759"/>
<dbReference type="OMA" id="IIVPWCD"/>
<dbReference type="EMBL" id="HG739120">
    <property type="protein sequence ID" value="CDP09245.1"/>
    <property type="molecule type" value="Genomic_DNA"/>
</dbReference>
<dbReference type="FunFam" id="3.40.50.2000:FF:000138">
    <property type="entry name" value="Glycosyltransferase"/>
    <property type="match status" value="1"/>
</dbReference>
<evidence type="ECO:0000256" key="1">
    <source>
        <dbReference type="ARBA" id="ARBA00009995"/>
    </source>
</evidence>
<dbReference type="GO" id="GO:0080044">
    <property type="term" value="F:quercetin 7-O-glucosyltransferase activity"/>
    <property type="evidence" value="ECO:0007669"/>
    <property type="project" value="TreeGrafter"/>
</dbReference>
<dbReference type="GO" id="GO:0080043">
    <property type="term" value="F:quercetin 3-O-glucosyltransferase activity"/>
    <property type="evidence" value="ECO:0007669"/>
    <property type="project" value="TreeGrafter"/>
</dbReference>
<dbReference type="AlphaFoldDB" id="A0A068UL53"/>
<dbReference type="Pfam" id="PF00201">
    <property type="entry name" value="UDPGT"/>
    <property type="match status" value="1"/>
</dbReference>
<dbReference type="CDD" id="cd03784">
    <property type="entry name" value="GT1_Gtf-like"/>
    <property type="match status" value="1"/>
</dbReference>
<dbReference type="Gene3D" id="3.40.50.2000">
    <property type="entry name" value="Glycogen Phosphorylase B"/>
    <property type="match status" value="2"/>
</dbReference>
<dbReference type="SUPFAM" id="SSF53756">
    <property type="entry name" value="UDP-Glycosyltransferase/glycogen phosphorylase"/>
    <property type="match status" value="1"/>
</dbReference>
<dbReference type="PhylomeDB" id="A0A068UL53"/>
<sequence>MEPSSLEPTVTCHVVAMPFPGRGHVNPLMNFCKLIAASPPRNTNTLITFIVTEEWYGFLSSDPRPANIRVVTVPNVIPSEIGRAKDWPGFIRAALTKLQAPVEQLLDRLEQPKPNVIVHDTYLKWMVGVGNRRNIPVASFWTQSATVFSIFHHLDLVLQNGHFNFNLAEKGKEQVNYIPGVPEMRTSDLPTPFFSARGQEVLDDCVEGVSLVSKAQFLLFTSTYELEGSVIDALGKEFAFPIYSIGPAIPCFNLNGNAATNAAGGDEPEYVQWLDAQPTNSVLYISQGSFLSVSSSQLDEIAAGVHDSGVRFFWVTREDTSHNPKRGDTKGIIVPWCDQLRVLSHNSIGGFWSHCGWNSTKEGIFSGLPMLGFPIFWDQTTNAKQIVEDWKIGWRVKKDDESLITRQEIARLLQKFMDLESDEGREMRRRAKELQVICQQATEKGGSSKSAIDAFMEDISCHIR</sequence>
<reference evidence="4" key="1">
    <citation type="journal article" date="2014" name="Science">
        <title>The coffee genome provides insight into the convergent evolution of caffeine biosynthesis.</title>
        <authorList>
            <person name="Denoeud F."/>
            <person name="Carretero-Paulet L."/>
            <person name="Dereeper A."/>
            <person name="Droc G."/>
            <person name="Guyot R."/>
            <person name="Pietrella M."/>
            <person name="Zheng C."/>
            <person name="Alberti A."/>
            <person name="Anthony F."/>
            <person name="Aprea G."/>
            <person name="Aury J.M."/>
            <person name="Bento P."/>
            <person name="Bernard M."/>
            <person name="Bocs S."/>
            <person name="Campa C."/>
            <person name="Cenci A."/>
            <person name="Combes M.C."/>
            <person name="Crouzillat D."/>
            <person name="Da Silva C."/>
            <person name="Daddiego L."/>
            <person name="De Bellis F."/>
            <person name="Dussert S."/>
            <person name="Garsmeur O."/>
            <person name="Gayraud T."/>
            <person name="Guignon V."/>
            <person name="Jahn K."/>
            <person name="Jamilloux V."/>
            <person name="Joet T."/>
            <person name="Labadie K."/>
            <person name="Lan T."/>
            <person name="Leclercq J."/>
            <person name="Lepelley M."/>
            <person name="Leroy T."/>
            <person name="Li L.T."/>
            <person name="Librado P."/>
            <person name="Lopez L."/>
            <person name="Munoz A."/>
            <person name="Noel B."/>
            <person name="Pallavicini A."/>
            <person name="Perrotta G."/>
            <person name="Poncet V."/>
            <person name="Pot D."/>
            <person name="Priyono X."/>
            <person name="Rigoreau M."/>
            <person name="Rouard M."/>
            <person name="Rozas J."/>
            <person name="Tranchant-Dubreuil C."/>
            <person name="VanBuren R."/>
            <person name="Zhang Q."/>
            <person name="Andrade A.C."/>
            <person name="Argout X."/>
            <person name="Bertrand B."/>
            <person name="de Kochko A."/>
            <person name="Graziosi G."/>
            <person name="Henry R.J."/>
            <person name="Jayarama X."/>
            <person name="Ming R."/>
            <person name="Nagai C."/>
            <person name="Rounsley S."/>
            <person name="Sankoff D."/>
            <person name="Giuliano G."/>
            <person name="Albert V.A."/>
            <person name="Wincker P."/>
            <person name="Lashermes P."/>
        </authorList>
    </citation>
    <scope>NUCLEOTIDE SEQUENCE [LARGE SCALE GENOMIC DNA]</scope>
    <source>
        <strain evidence="4">cv. DH200-94</strain>
    </source>
</reference>